<gene>
    <name evidence="1" type="ORF">BEN76_16675</name>
</gene>
<geneLocation type="plasmid" evidence="2">
    <name>pgfj2</name>
</geneLocation>
<reference evidence="1 2" key="1">
    <citation type="submission" date="2016-08" db="EMBL/GenBank/DDBJ databases">
        <title>Complete genome sequence of Acinetobacter baylyi strain GFJ2.</title>
        <authorList>
            <person name="Tabata M."/>
            <person name="Kuboki S."/>
            <person name="Gibu N."/>
            <person name="Kinouchi Y."/>
            <person name="Vangnai A."/>
            <person name="Kasai D."/>
            <person name="Fukuda M."/>
        </authorList>
    </citation>
    <scope>NUCLEOTIDE SEQUENCE [LARGE SCALE GENOMIC DNA]</scope>
    <source>
        <strain evidence="1 2">GFJ2</strain>
        <plasmid evidence="2">Plasmid pgfj2</plasmid>
    </source>
</reference>
<proteinExistence type="predicted"/>
<organism evidence="1 2">
    <name type="scientific">Acinetobacter soli</name>
    <dbReference type="NCBI Taxonomy" id="487316"/>
    <lineage>
        <taxon>Bacteria</taxon>
        <taxon>Pseudomonadati</taxon>
        <taxon>Pseudomonadota</taxon>
        <taxon>Gammaproteobacteria</taxon>
        <taxon>Moraxellales</taxon>
        <taxon>Moraxellaceae</taxon>
        <taxon>Acinetobacter</taxon>
    </lineage>
</organism>
<protein>
    <submittedName>
        <fullName evidence="1">Uncharacterized protein</fullName>
    </submittedName>
</protein>
<dbReference type="Proteomes" id="UP000185674">
    <property type="component" value="Plasmid pGFJ2"/>
</dbReference>
<evidence type="ECO:0000313" key="2">
    <source>
        <dbReference type="Proteomes" id="UP000185674"/>
    </source>
</evidence>
<accession>A0A1P8END4</accession>
<keyword evidence="1" id="KW-0614">Plasmid</keyword>
<sequence>MSVRKPTMVKPGSIDNKDRFQSAAEFAASTEKTQPTESKGDLVRENWDTSVDTKRKIKMLVANSRMFKNKREFLEQCVRDGLEKYKDK</sequence>
<dbReference type="RefSeq" id="WP_076033693.1">
    <property type="nucleotide sequence ID" value="NZ_CP016898.1"/>
</dbReference>
<dbReference type="AlphaFoldDB" id="A0A1P8END4"/>
<name>A0A1P8END4_9GAMM</name>
<dbReference type="EMBL" id="CP016898">
    <property type="protein sequence ID" value="APV37685.1"/>
    <property type="molecule type" value="Genomic_DNA"/>
</dbReference>
<evidence type="ECO:0000313" key="1">
    <source>
        <dbReference type="EMBL" id="APV37685.1"/>
    </source>
</evidence>
<dbReference type="KEGG" id="asol:BEN76_16675"/>